<dbReference type="Pfam" id="PF00557">
    <property type="entry name" value="Peptidase_M24"/>
    <property type="match status" value="1"/>
</dbReference>
<protein>
    <submittedName>
        <fullName evidence="2">Peptidase M24</fullName>
    </submittedName>
</protein>
<keyword evidence="3" id="KW-1185">Reference proteome</keyword>
<dbReference type="PANTHER" id="PTHR46112:SF3">
    <property type="entry name" value="AMINOPEPTIDASE YPDF"/>
    <property type="match status" value="1"/>
</dbReference>
<dbReference type="InterPro" id="IPR000994">
    <property type="entry name" value="Pept_M24"/>
</dbReference>
<dbReference type="HOGENOM" id="CLU_056320_0_0_12"/>
<evidence type="ECO:0000313" key="3">
    <source>
        <dbReference type="Proteomes" id="UP000006546"/>
    </source>
</evidence>
<sequence length="424" mass="46253">MRFIEEIRNAVARESADSVSDGWLFTDFAGRDSFTRSLLHLPPAAVATRRWIYLVLKNGSAVKIVHTIEPHVLDTLPADEVYTYASREELLSVLRRFSGQTFAAQCDANIPVISTIDGGFMQLLGQAGIAAVSAAPLIQRCRGLLSDAAVASHERAAALLYKIVSETWRFISERYAAKRELTEGDVASFILERFLAYALTTDHAPIVAFGVHTADPHYEVPASGGAAAREGDVIQLDLWAKERIADDGAGNRTADAAVYADISWVGIYGTHVPAHIAQPFETLCRARDSVKERLERAAAENSTVTGSELDALARSVLSGGGFAPYIKHRTGHGIDGRCHGSGVNLDSVEFPDTRRILPGSCFSVEPGLYFADFGMRTELNIYITQEGFPVISGMKYGARTIEALPSFPQRELLLAKDFPNENHQ</sequence>
<dbReference type="KEGG" id="tbe:Trebr_1539"/>
<dbReference type="SUPFAM" id="SSF55920">
    <property type="entry name" value="Creatinase/aminopeptidase"/>
    <property type="match status" value="1"/>
</dbReference>
<dbReference type="PANTHER" id="PTHR46112">
    <property type="entry name" value="AMINOPEPTIDASE"/>
    <property type="match status" value="1"/>
</dbReference>
<proteinExistence type="predicted"/>
<evidence type="ECO:0000313" key="2">
    <source>
        <dbReference type="EMBL" id="AEE16962.1"/>
    </source>
</evidence>
<dbReference type="InterPro" id="IPR036005">
    <property type="entry name" value="Creatinase/aminopeptidase-like"/>
</dbReference>
<dbReference type="InterPro" id="IPR050659">
    <property type="entry name" value="Peptidase_M24B"/>
</dbReference>
<dbReference type="RefSeq" id="WP_013758667.1">
    <property type="nucleotide sequence ID" value="NC_015500.1"/>
</dbReference>
<dbReference type="STRING" id="906968.Trebr_1539"/>
<reference evidence="3" key="1">
    <citation type="submission" date="2011-04" db="EMBL/GenBank/DDBJ databases">
        <title>The complete genome of Treponema brennaborense DSM 12168.</title>
        <authorList>
            <person name="Lucas S."/>
            <person name="Han J."/>
            <person name="Lapidus A."/>
            <person name="Bruce D."/>
            <person name="Goodwin L."/>
            <person name="Pitluck S."/>
            <person name="Peters L."/>
            <person name="Kyrpides N."/>
            <person name="Mavromatis K."/>
            <person name="Ivanova N."/>
            <person name="Mikhailova N."/>
            <person name="Pagani I."/>
            <person name="Teshima H."/>
            <person name="Detter J.C."/>
            <person name="Tapia R."/>
            <person name="Han C."/>
            <person name="Land M."/>
            <person name="Hauser L."/>
            <person name="Markowitz V."/>
            <person name="Cheng J.-F."/>
            <person name="Hugenholtz P."/>
            <person name="Woyke T."/>
            <person name="Wu D."/>
            <person name="Gronow S."/>
            <person name="Wellnitz S."/>
            <person name="Brambilla E."/>
            <person name="Klenk H.-P."/>
            <person name="Eisen J.A."/>
        </authorList>
    </citation>
    <scope>NUCLEOTIDE SEQUENCE [LARGE SCALE GENOMIC DNA]</scope>
    <source>
        <strain evidence="3">DSM 12168 / CIP 105900 / DD5/3</strain>
    </source>
</reference>
<evidence type="ECO:0000259" key="1">
    <source>
        <dbReference type="Pfam" id="PF00557"/>
    </source>
</evidence>
<gene>
    <name evidence="2" type="ordered locus">Trebr_1539</name>
</gene>
<accession>F4LPA0</accession>
<dbReference type="eggNOG" id="COG0006">
    <property type="taxonomic scope" value="Bacteria"/>
</dbReference>
<name>F4LPA0_TREBD</name>
<dbReference type="Proteomes" id="UP000006546">
    <property type="component" value="Chromosome"/>
</dbReference>
<dbReference type="Gene3D" id="3.90.230.10">
    <property type="entry name" value="Creatinase/methionine aminopeptidase superfamily"/>
    <property type="match status" value="1"/>
</dbReference>
<dbReference type="EMBL" id="CP002696">
    <property type="protein sequence ID" value="AEE16962.1"/>
    <property type="molecule type" value="Genomic_DNA"/>
</dbReference>
<dbReference type="AlphaFoldDB" id="F4LPA0"/>
<organism evidence="2 3">
    <name type="scientific">Treponema brennaborense (strain DSM 12168 / CIP 105900 / DD5/3)</name>
    <dbReference type="NCBI Taxonomy" id="906968"/>
    <lineage>
        <taxon>Bacteria</taxon>
        <taxon>Pseudomonadati</taxon>
        <taxon>Spirochaetota</taxon>
        <taxon>Spirochaetia</taxon>
        <taxon>Spirochaetales</taxon>
        <taxon>Treponemataceae</taxon>
        <taxon>Treponema</taxon>
    </lineage>
</organism>
<feature type="domain" description="Peptidase M24" evidence="1">
    <location>
        <begin position="155"/>
        <end position="384"/>
    </location>
</feature>